<accession>A0A5N6R5S7</accession>
<evidence type="ECO:0000313" key="2">
    <source>
        <dbReference type="EMBL" id="KAE8056312.1"/>
    </source>
</evidence>
<reference evidence="2 3" key="1">
    <citation type="submission" date="2019-06" db="EMBL/GenBank/DDBJ databases">
        <title>A chromosomal-level reference genome of Carpinus fangiana (Coryloideae, Betulaceae).</title>
        <authorList>
            <person name="Yang X."/>
            <person name="Wang Z."/>
            <person name="Zhang L."/>
            <person name="Hao G."/>
            <person name="Liu J."/>
            <person name="Yang Y."/>
        </authorList>
    </citation>
    <scope>NUCLEOTIDE SEQUENCE [LARGE SCALE GENOMIC DNA]</scope>
    <source>
        <strain evidence="2">Cfa_2016G</strain>
        <tissue evidence="2">Leaf</tissue>
    </source>
</reference>
<evidence type="ECO:0000256" key="1">
    <source>
        <dbReference type="SAM" id="MobiDB-lite"/>
    </source>
</evidence>
<feature type="compositionally biased region" description="Basic residues" evidence="1">
    <location>
        <begin position="44"/>
        <end position="54"/>
    </location>
</feature>
<organism evidence="2 3">
    <name type="scientific">Carpinus fangiana</name>
    <dbReference type="NCBI Taxonomy" id="176857"/>
    <lineage>
        <taxon>Eukaryota</taxon>
        <taxon>Viridiplantae</taxon>
        <taxon>Streptophyta</taxon>
        <taxon>Embryophyta</taxon>
        <taxon>Tracheophyta</taxon>
        <taxon>Spermatophyta</taxon>
        <taxon>Magnoliopsida</taxon>
        <taxon>eudicotyledons</taxon>
        <taxon>Gunneridae</taxon>
        <taxon>Pentapetalae</taxon>
        <taxon>rosids</taxon>
        <taxon>fabids</taxon>
        <taxon>Fagales</taxon>
        <taxon>Betulaceae</taxon>
        <taxon>Carpinus</taxon>
    </lineage>
</organism>
<protein>
    <submittedName>
        <fullName evidence="2">Uncharacterized protein</fullName>
    </submittedName>
</protein>
<feature type="compositionally biased region" description="Polar residues" evidence="1">
    <location>
        <begin position="55"/>
        <end position="66"/>
    </location>
</feature>
<dbReference type="Proteomes" id="UP000327013">
    <property type="component" value="Chromosome 5"/>
</dbReference>
<feature type="compositionally biased region" description="Polar residues" evidence="1">
    <location>
        <begin position="34"/>
        <end position="43"/>
    </location>
</feature>
<dbReference type="PANTHER" id="PTHR33670">
    <property type="entry name" value="SPLICING FACTOR, PROLINE- AND GLUTAMINE-RICH-LIKE"/>
    <property type="match status" value="1"/>
</dbReference>
<sequence>MGGVAVLNPQDCMKEAYWPMPLITPSRKKKPRSPNASSNSTQHSRAKKIPRRRVNTTASSPAQTASPLKNLVVGQVKILKRGEELTVKSADKENREEPNLDLGLTERRCPDPTTVPVLFYAGASAFVASPPPSSLPLPAFFTKKCVLPKTDDVASDLRRILRIDELY</sequence>
<feature type="region of interest" description="Disordered" evidence="1">
    <location>
        <begin position="17"/>
        <end position="66"/>
    </location>
</feature>
<gene>
    <name evidence="2" type="ORF">FH972_013095</name>
</gene>
<dbReference type="EMBL" id="CM017325">
    <property type="protein sequence ID" value="KAE8056312.1"/>
    <property type="molecule type" value="Genomic_DNA"/>
</dbReference>
<evidence type="ECO:0000313" key="3">
    <source>
        <dbReference type="Proteomes" id="UP000327013"/>
    </source>
</evidence>
<dbReference type="OrthoDB" id="1113087at2759"/>
<dbReference type="PANTHER" id="PTHR33670:SF17">
    <property type="entry name" value="ANTHER-SPECIFIC PROLINE-RICH PROTEIN APG"/>
    <property type="match status" value="1"/>
</dbReference>
<name>A0A5N6R5S7_9ROSI</name>
<proteinExistence type="predicted"/>
<keyword evidence="3" id="KW-1185">Reference proteome</keyword>
<dbReference type="AlphaFoldDB" id="A0A5N6R5S7"/>